<sequence>MSWLARSLVRSLSSDHGDGDGDDEERIKEKAESPSKEAEPGEDSPVEPGTPTRGVKEDLSELTKTLTRQFWGVASFLAPPPASEKPNPPSLPEMDSSASDRGRRSDSSDPAASLYADEAAAESESPRIAGIRSDFAEIGGKFRSGISMLSNTMAVSEISKIASTFLPFGAEEGEEDGREEAEEEEDNVEVGAVGVTEEVLAFARNISMHPETWLDFPLFHEDEDCDDFEMSDAQQEHALAIEHLLPRLAALRIELCPYHMSEGRFWKIYFVLLHSRLSKHDAELLSTPQIVEARAILLQDLQNRTKMGSERSGRGTLYRKEDATSVPIGEPTSDPLVDVETEKHPVQTTEVNIIDKSVIEEQLPLQSKTKDLPSETSKVSIVKDEEEGDDWLEEDVGEMGSTGGAAIPLGHEEDVSFSDLEDDDDRGTLLSSKSLDANNSQTKDSRGWVQLNKGSGGSSKSGDSTSPQSKESSDWLNVEHIDVE</sequence>
<feature type="region of interest" description="Disordered" evidence="1">
    <location>
        <begin position="1"/>
        <end position="61"/>
    </location>
</feature>
<dbReference type="GeneID" id="105060055"/>
<feature type="compositionally biased region" description="Low complexity" evidence="1">
    <location>
        <begin position="460"/>
        <end position="470"/>
    </location>
</feature>
<dbReference type="KEGG" id="egu:105060055"/>
<feature type="region of interest" description="Disordered" evidence="1">
    <location>
        <begin position="77"/>
        <end position="125"/>
    </location>
</feature>
<dbReference type="InterPro" id="IPR035925">
    <property type="entry name" value="BSD_dom_sf"/>
</dbReference>
<accession>A0A6I9SDI0</accession>
<dbReference type="InterPro" id="IPR005607">
    <property type="entry name" value="BSD_dom"/>
</dbReference>
<dbReference type="RefSeq" id="XP_010941943.1">
    <property type="nucleotide sequence ID" value="XM_010943641.3"/>
</dbReference>
<feature type="region of interest" description="Disordered" evidence="1">
    <location>
        <begin position="365"/>
        <end position="390"/>
    </location>
</feature>
<dbReference type="PANTHER" id="PTHR31923:SF4">
    <property type="entry name" value="BSD DOMAIN-CONTAINING PROTEIN"/>
    <property type="match status" value="1"/>
</dbReference>
<dbReference type="RefSeq" id="XP_029116298.1">
    <property type="nucleotide sequence ID" value="XM_029260465.1"/>
</dbReference>
<keyword evidence="3" id="KW-1185">Reference proteome</keyword>
<feature type="compositionally biased region" description="Basic and acidic residues" evidence="1">
    <location>
        <begin position="98"/>
        <end position="107"/>
    </location>
</feature>
<protein>
    <submittedName>
        <fullName evidence="4 5">Uncharacterized protein LOC105060055</fullName>
    </submittedName>
</protein>
<dbReference type="Gene3D" id="1.10.3970.10">
    <property type="entry name" value="BSD domain"/>
    <property type="match status" value="1"/>
</dbReference>
<evidence type="ECO:0000313" key="5">
    <source>
        <dbReference type="RefSeq" id="XP_029116298.1"/>
    </source>
</evidence>
<name>A0A6I9SDI0_ELAGV</name>
<dbReference type="AlphaFoldDB" id="A0A6I9SDI0"/>
<dbReference type="SUPFAM" id="SSF140383">
    <property type="entry name" value="BSD domain-like"/>
    <property type="match status" value="1"/>
</dbReference>
<dbReference type="OrthoDB" id="2021158at2759"/>
<dbReference type="SMART" id="SM00751">
    <property type="entry name" value="BSD"/>
    <property type="match status" value="1"/>
</dbReference>
<evidence type="ECO:0000259" key="2">
    <source>
        <dbReference type="PROSITE" id="PS50858"/>
    </source>
</evidence>
<evidence type="ECO:0000256" key="1">
    <source>
        <dbReference type="SAM" id="MobiDB-lite"/>
    </source>
</evidence>
<feature type="compositionally biased region" description="Polar residues" evidence="1">
    <location>
        <begin position="429"/>
        <end position="442"/>
    </location>
</feature>
<feature type="domain" description="BSD" evidence="2">
    <location>
        <begin position="225"/>
        <end position="277"/>
    </location>
</feature>
<dbReference type="PANTHER" id="PTHR31923">
    <property type="entry name" value="BSD DOMAIN-CONTAINING PROTEIN"/>
    <property type="match status" value="1"/>
</dbReference>
<reference evidence="4 5" key="1">
    <citation type="submission" date="2025-04" db="UniProtKB">
        <authorList>
            <consortium name="RefSeq"/>
        </authorList>
    </citation>
    <scope>IDENTIFICATION</scope>
</reference>
<feature type="region of interest" description="Disordered" evidence="1">
    <location>
        <begin position="417"/>
        <end position="484"/>
    </location>
</feature>
<feature type="compositionally biased region" description="Basic and acidic residues" evidence="1">
    <location>
        <begin position="13"/>
        <end position="39"/>
    </location>
</feature>
<proteinExistence type="predicted"/>
<evidence type="ECO:0000313" key="3">
    <source>
        <dbReference type="Proteomes" id="UP000504607"/>
    </source>
</evidence>
<feature type="compositionally biased region" description="Basic and acidic residues" evidence="1">
    <location>
        <begin position="471"/>
        <end position="484"/>
    </location>
</feature>
<dbReference type="Proteomes" id="UP000504607">
    <property type="component" value="Unplaced"/>
</dbReference>
<feature type="compositionally biased region" description="Low complexity" evidence="1">
    <location>
        <begin position="108"/>
        <end position="118"/>
    </location>
</feature>
<dbReference type="PROSITE" id="PS50858">
    <property type="entry name" value="BSD"/>
    <property type="match status" value="1"/>
</dbReference>
<gene>
    <name evidence="4 5" type="primary">LOC105060055</name>
</gene>
<dbReference type="Pfam" id="PF03909">
    <property type="entry name" value="BSD"/>
    <property type="match status" value="1"/>
</dbReference>
<organism evidence="3 4">
    <name type="scientific">Elaeis guineensis var. tenera</name>
    <name type="common">Oil palm</name>
    <dbReference type="NCBI Taxonomy" id="51953"/>
    <lineage>
        <taxon>Eukaryota</taxon>
        <taxon>Viridiplantae</taxon>
        <taxon>Streptophyta</taxon>
        <taxon>Embryophyta</taxon>
        <taxon>Tracheophyta</taxon>
        <taxon>Spermatophyta</taxon>
        <taxon>Magnoliopsida</taxon>
        <taxon>Liliopsida</taxon>
        <taxon>Arecaceae</taxon>
        <taxon>Arecoideae</taxon>
        <taxon>Cocoseae</taxon>
        <taxon>Elaeidinae</taxon>
        <taxon>Elaeis</taxon>
    </lineage>
</organism>
<feature type="compositionally biased region" description="Pro residues" evidence="1">
    <location>
        <begin position="78"/>
        <end position="91"/>
    </location>
</feature>
<evidence type="ECO:0000313" key="4">
    <source>
        <dbReference type="RefSeq" id="XP_010941943.1"/>
    </source>
</evidence>